<organism evidence="9 10">
    <name type="scientific">Flavobacterium aurantiibacter</name>
    <dbReference type="NCBI Taxonomy" id="2023067"/>
    <lineage>
        <taxon>Bacteria</taxon>
        <taxon>Pseudomonadati</taxon>
        <taxon>Bacteroidota</taxon>
        <taxon>Flavobacteriia</taxon>
        <taxon>Flavobacteriales</taxon>
        <taxon>Flavobacteriaceae</taxon>
        <taxon>Flavobacterium</taxon>
    </lineage>
</organism>
<dbReference type="FunFam" id="2.170.150.20:FF:000001">
    <property type="entry name" value="Peptide methionine sulfoxide reductase MsrB"/>
    <property type="match status" value="1"/>
</dbReference>
<comment type="catalytic activity">
    <reaction evidence="7">
        <text>L-methionyl-[protein] + [thioredoxin]-disulfide + H2O = L-methionyl-(R)-S-oxide-[protein] + [thioredoxin]-dithiol</text>
        <dbReference type="Rhea" id="RHEA:24164"/>
        <dbReference type="Rhea" id="RHEA-COMP:10698"/>
        <dbReference type="Rhea" id="RHEA-COMP:10700"/>
        <dbReference type="Rhea" id="RHEA-COMP:12313"/>
        <dbReference type="Rhea" id="RHEA-COMP:12314"/>
        <dbReference type="ChEBI" id="CHEBI:15377"/>
        <dbReference type="ChEBI" id="CHEBI:16044"/>
        <dbReference type="ChEBI" id="CHEBI:29950"/>
        <dbReference type="ChEBI" id="CHEBI:45764"/>
        <dbReference type="ChEBI" id="CHEBI:50058"/>
        <dbReference type="EC" id="1.8.4.12"/>
    </reaction>
</comment>
<keyword evidence="5" id="KW-0862">Zinc</keyword>
<dbReference type="OrthoDB" id="4174719at2"/>
<dbReference type="GO" id="GO:0005737">
    <property type="term" value="C:cytoplasm"/>
    <property type="evidence" value="ECO:0007669"/>
    <property type="project" value="TreeGrafter"/>
</dbReference>
<dbReference type="InterPro" id="IPR011057">
    <property type="entry name" value="Mss4-like_sf"/>
</dbReference>
<proteinExistence type="inferred from homology"/>
<dbReference type="NCBIfam" id="TIGR00357">
    <property type="entry name" value="peptide-methionine (R)-S-oxide reductase MsrB"/>
    <property type="match status" value="1"/>
</dbReference>
<dbReference type="GO" id="GO:0033743">
    <property type="term" value="F:peptide-methionine (R)-S-oxide reductase activity"/>
    <property type="evidence" value="ECO:0007669"/>
    <property type="project" value="UniProtKB-EC"/>
</dbReference>
<keyword evidence="4" id="KW-0479">Metal-binding</keyword>
<dbReference type="GO" id="GO:0046872">
    <property type="term" value="F:metal ion binding"/>
    <property type="evidence" value="ECO:0007669"/>
    <property type="project" value="UniProtKB-KW"/>
</dbReference>
<dbReference type="Pfam" id="PF01641">
    <property type="entry name" value="SelR"/>
    <property type="match status" value="1"/>
</dbReference>
<feature type="domain" description="MsrB" evidence="8">
    <location>
        <begin position="69"/>
        <end position="191"/>
    </location>
</feature>
<dbReference type="PANTHER" id="PTHR10173">
    <property type="entry name" value="METHIONINE SULFOXIDE REDUCTASE"/>
    <property type="match status" value="1"/>
</dbReference>
<comment type="similarity">
    <text evidence="2">Belongs to the MsrB Met sulfoxide reductase family.</text>
</comment>
<evidence type="ECO:0000259" key="8">
    <source>
        <dbReference type="PROSITE" id="PS51790"/>
    </source>
</evidence>
<dbReference type="GO" id="GO:0006979">
    <property type="term" value="P:response to oxidative stress"/>
    <property type="evidence" value="ECO:0007669"/>
    <property type="project" value="InterPro"/>
</dbReference>
<dbReference type="PROSITE" id="PS51790">
    <property type="entry name" value="MSRB"/>
    <property type="match status" value="1"/>
</dbReference>
<sequence length="194" mass="21801">MKKINVQLSLALLLIIGSLTTFSTLGGVVHEPVTTTVKSVSYSFIKDTISKPYNPYYSNTSTKKLRVSNEEWKRVLPADLYAVSRLADTERPFTGKYWETDVKGTYYCAACGFELFRSGAKFSSQCGWPSFFEQANSKSIVFRNDHSYGMQRIEALCGRCDGHLGHLFDDGPEPTGKRYCMNSIALDFIPDSKK</sequence>
<evidence type="ECO:0000256" key="5">
    <source>
        <dbReference type="ARBA" id="ARBA00022833"/>
    </source>
</evidence>
<dbReference type="EC" id="1.8.4.12" evidence="3"/>
<evidence type="ECO:0000256" key="6">
    <source>
        <dbReference type="ARBA" id="ARBA00023002"/>
    </source>
</evidence>
<evidence type="ECO:0000256" key="4">
    <source>
        <dbReference type="ARBA" id="ARBA00022723"/>
    </source>
</evidence>
<evidence type="ECO:0000256" key="3">
    <source>
        <dbReference type="ARBA" id="ARBA00012499"/>
    </source>
</evidence>
<accession>A0A255ZZ63</accession>
<keyword evidence="10" id="KW-1185">Reference proteome</keyword>
<dbReference type="InterPro" id="IPR002579">
    <property type="entry name" value="Met_Sox_Rdtase_MsrB_dom"/>
</dbReference>
<dbReference type="Gene3D" id="2.170.150.20">
    <property type="entry name" value="Peptide methionine sulfoxide reductase"/>
    <property type="match status" value="1"/>
</dbReference>
<dbReference type="EMBL" id="NOXX01000156">
    <property type="protein sequence ID" value="OYQ46837.1"/>
    <property type="molecule type" value="Genomic_DNA"/>
</dbReference>
<evidence type="ECO:0000256" key="2">
    <source>
        <dbReference type="ARBA" id="ARBA00007174"/>
    </source>
</evidence>
<reference evidence="9 10" key="1">
    <citation type="submission" date="2017-07" db="EMBL/GenBank/DDBJ databases">
        <title>Flavobacterium cyanobacteriorum sp. nov., isolated from cyanobacterial aggregates in a eutrophic lake.</title>
        <authorList>
            <person name="Cai H."/>
        </authorList>
    </citation>
    <scope>NUCLEOTIDE SEQUENCE [LARGE SCALE GENOMIC DNA]</scope>
    <source>
        <strain evidence="9 10">TH167</strain>
    </source>
</reference>
<gene>
    <name evidence="9" type="primary">msrB</name>
    <name evidence="9" type="ORF">CHX27_03810</name>
</gene>
<dbReference type="PANTHER" id="PTHR10173:SF52">
    <property type="entry name" value="METHIONINE-R-SULFOXIDE REDUCTASE B1"/>
    <property type="match status" value="1"/>
</dbReference>
<evidence type="ECO:0000256" key="1">
    <source>
        <dbReference type="ARBA" id="ARBA00001947"/>
    </source>
</evidence>
<comment type="caution">
    <text evidence="9">The sequence shown here is derived from an EMBL/GenBank/DDBJ whole genome shotgun (WGS) entry which is preliminary data.</text>
</comment>
<evidence type="ECO:0000313" key="10">
    <source>
        <dbReference type="Proteomes" id="UP000216035"/>
    </source>
</evidence>
<dbReference type="SUPFAM" id="SSF51316">
    <property type="entry name" value="Mss4-like"/>
    <property type="match status" value="1"/>
</dbReference>
<keyword evidence="6" id="KW-0560">Oxidoreductase</keyword>
<name>A0A255ZZ63_9FLAO</name>
<dbReference type="GO" id="GO:0030091">
    <property type="term" value="P:protein repair"/>
    <property type="evidence" value="ECO:0007669"/>
    <property type="project" value="InterPro"/>
</dbReference>
<protein>
    <recommendedName>
        <fullName evidence="3">peptide-methionine (R)-S-oxide reductase</fullName>
        <ecNumber evidence="3">1.8.4.12</ecNumber>
    </recommendedName>
</protein>
<dbReference type="RefSeq" id="WP_094485441.1">
    <property type="nucleotide sequence ID" value="NZ_NOXX01000156.1"/>
</dbReference>
<evidence type="ECO:0000256" key="7">
    <source>
        <dbReference type="ARBA" id="ARBA00048488"/>
    </source>
</evidence>
<dbReference type="InterPro" id="IPR028427">
    <property type="entry name" value="Met_Sox_Rdtase_MsrB"/>
</dbReference>
<dbReference type="AlphaFoldDB" id="A0A255ZZ63"/>
<dbReference type="Proteomes" id="UP000216035">
    <property type="component" value="Unassembled WGS sequence"/>
</dbReference>
<comment type="cofactor">
    <cofactor evidence="1">
        <name>Zn(2+)</name>
        <dbReference type="ChEBI" id="CHEBI:29105"/>
    </cofactor>
</comment>
<evidence type="ECO:0000313" key="9">
    <source>
        <dbReference type="EMBL" id="OYQ46837.1"/>
    </source>
</evidence>